<evidence type="ECO:0000259" key="6">
    <source>
        <dbReference type="Pfam" id="PF08281"/>
    </source>
</evidence>
<dbReference type="Gene3D" id="1.10.1740.10">
    <property type="match status" value="1"/>
</dbReference>
<protein>
    <submittedName>
        <fullName evidence="7">RNA polymerase sigma factor</fullName>
    </submittedName>
</protein>
<dbReference type="SUPFAM" id="SSF88946">
    <property type="entry name" value="Sigma2 domain of RNA polymerase sigma factors"/>
    <property type="match status" value="1"/>
</dbReference>
<dbReference type="InterPro" id="IPR007627">
    <property type="entry name" value="RNA_pol_sigma70_r2"/>
</dbReference>
<dbReference type="OrthoDB" id="8654550at2"/>
<dbReference type="Pfam" id="PF08281">
    <property type="entry name" value="Sigma70_r4_2"/>
    <property type="match status" value="1"/>
</dbReference>
<evidence type="ECO:0000256" key="1">
    <source>
        <dbReference type="ARBA" id="ARBA00010641"/>
    </source>
</evidence>
<dbReference type="InterPro" id="IPR039425">
    <property type="entry name" value="RNA_pol_sigma-70-like"/>
</dbReference>
<keyword evidence="3" id="KW-0731">Sigma factor</keyword>
<reference evidence="7 8" key="1">
    <citation type="submission" date="2016-03" db="EMBL/GenBank/DDBJ databases">
        <authorList>
            <consortium name="Pathogen Informatics"/>
        </authorList>
    </citation>
    <scope>NUCLEOTIDE SEQUENCE [LARGE SCALE GENOMIC DNA]</scope>
    <source>
        <strain evidence="7 8">NCTC13364</strain>
    </source>
</reference>
<proteinExistence type="inferred from homology"/>
<evidence type="ECO:0000256" key="4">
    <source>
        <dbReference type="ARBA" id="ARBA00023163"/>
    </source>
</evidence>
<dbReference type="GO" id="GO:0016987">
    <property type="term" value="F:sigma factor activity"/>
    <property type="evidence" value="ECO:0007669"/>
    <property type="project" value="UniProtKB-KW"/>
</dbReference>
<dbReference type="GO" id="GO:0003677">
    <property type="term" value="F:DNA binding"/>
    <property type="evidence" value="ECO:0007669"/>
    <property type="project" value="InterPro"/>
</dbReference>
<dbReference type="EMBL" id="FKBS01000017">
    <property type="protein sequence ID" value="SAI41305.1"/>
    <property type="molecule type" value="Genomic_DNA"/>
</dbReference>
<dbReference type="FunFam" id="1.10.1740.10:FF:000009">
    <property type="entry name" value="RNA polymerase sigma factor"/>
    <property type="match status" value="1"/>
</dbReference>
<gene>
    <name evidence="7" type="primary">fecI_10</name>
    <name evidence="7" type="ORF">SAMEA1982600_03284</name>
</gene>
<dbReference type="InterPro" id="IPR014284">
    <property type="entry name" value="RNA_pol_sigma-70_dom"/>
</dbReference>
<comment type="similarity">
    <text evidence="1">Belongs to the sigma-70 factor family. ECF subfamily.</text>
</comment>
<dbReference type="PANTHER" id="PTHR43133:SF63">
    <property type="entry name" value="RNA POLYMERASE SIGMA FACTOR FECI-RELATED"/>
    <property type="match status" value="1"/>
</dbReference>
<dbReference type="InterPro" id="IPR013324">
    <property type="entry name" value="RNA_pol_sigma_r3/r4-like"/>
</dbReference>
<dbReference type="NCBIfam" id="NF009180">
    <property type="entry name" value="PRK12528.1"/>
    <property type="match status" value="1"/>
</dbReference>
<evidence type="ECO:0000256" key="3">
    <source>
        <dbReference type="ARBA" id="ARBA00023082"/>
    </source>
</evidence>
<dbReference type="Pfam" id="PF04542">
    <property type="entry name" value="Sigma70_r2"/>
    <property type="match status" value="1"/>
</dbReference>
<dbReference type="Proteomes" id="UP000077037">
    <property type="component" value="Unassembled WGS sequence"/>
</dbReference>
<evidence type="ECO:0000259" key="5">
    <source>
        <dbReference type="Pfam" id="PF04542"/>
    </source>
</evidence>
<evidence type="ECO:0000256" key="2">
    <source>
        <dbReference type="ARBA" id="ARBA00023015"/>
    </source>
</evidence>
<keyword evidence="2" id="KW-0805">Transcription regulation</keyword>
<keyword evidence="4" id="KW-0804">Transcription</keyword>
<accession>A0A157Q5Z0</accession>
<dbReference type="AlphaFoldDB" id="A0A157Q5Z0"/>
<dbReference type="GO" id="GO:0006352">
    <property type="term" value="P:DNA-templated transcription initiation"/>
    <property type="evidence" value="ECO:0007669"/>
    <property type="project" value="InterPro"/>
</dbReference>
<evidence type="ECO:0000313" key="8">
    <source>
        <dbReference type="Proteomes" id="UP000077037"/>
    </source>
</evidence>
<dbReference type="PANTHER" id="PTHR43133">
    <property type="entry name" value="RNA POLYMERASE ECF-TYPE SIGMA FACTO"/>
    <property type="match status" value="1"/>
</dbReference>
<dbReference type="NCBIfam" id="TIGR02937">
    <property type="entry name" value="sigma70-ECF"/>
    <property type="match status" value="1"/>
</dbReference>
<name>A0A157Q5Z0_9BORD</name>
<dbReference type="RefSeq" id="WP_066415192.1">
    <property type="nucleotide sequence ID" value="NZ_FKBS01000017.1"/>
</dbReference>
<dbReference type="Gene3D" id="1.10.10.10">
    <property type="entry name" value="Winged helix-like DNA-binding domain superfamily/Winged helix DNA-binding domain"/>
    <property type="match status" value="1"/>
</dbReference>
<feature type="domain" description="RNA polymerase sigma-70 region 2" evidence="5">
    <location>
        <begin position="13"/>
        <end position="78"/>
    </location>
</feature>
<evidence type="ECO:0000313" key="7">
    <source>
        <dbReference type="EMBL" id="SAI41305.1"/>
    </source>
</evidence>
<feature type="domain" description="RNA polymerase sigma factor 70 region 4 type 2" evidence="6">
    <location>
        <begin position="109"/>
        <end position="161"/>
    </location>
</feature>
<sequence length="169" mass="19344">MHPHSPAARVHELYCDHHGWLQGWLRQRLGNSFDAADLAHDTFLRVLGRGQRESIREPRAYLATIANGLVVSHWRRRDLERAWLETLAAQPQAVVPSVEDRAIILEVLERIARMLDGLPRRCRDVFLLCQLDGLTYPQIAEHLGLTVNVVQKDMTRAVSHCFEILLGED</sequence>
<dbReference type="InterPro" id="IPR013325">
    <property type="entry name" value="RNA_pol_sigma_r2"/>
</dbReference>
<dbReference type="SUPFAM" id="SSF88659">
    <property type="entry name" value="Sigma3 and sigma4 domains of RNA polymerase sigma factors"/>
    <property type="match status" value="1"/>
</dbReference>
<dbReference type="InterPro" id="IPR036388">
    <property type="entry name" value="WH-like_DNA-bd_sf"/>
</dbReference>
<organism evidence="7 8">
    <name type="scientific">Bordetella ansorpii</name>
    <dbReference type="NCBI Taxonomy" id="288768"/>
    <lineage>
        <taxon>Bacteria</taxon>
        <taxon>Pseudomonadati</taxon>
        <taxon>Pseudomonadota</taxon>
        <taxon>Betaproteobacteria</taxon>
        <taxon>Burkholderiales</taxon>
        <taxon>Alcaligenaceae</taxon>
        <taxon>Bordetella</taxon>
    </lineage>
</organism>
<dbReference type="InterPro" id="IPR013249">
    <property type="entry name" value="RNA_pol_sigma70_r4_t2"/>
</dbReference>